<dbReference type="PANTHER" id="PTHR13058:SF19">
    <property type="entry name" value="LD40940P"/>
    <property type="match status" value="1"/>
</dbReference>
<keyword evidence="6" id="KW-0460">Magnesium</keyword>
<feature type="non-terminal residue" evidence="9">
    <location>
        <position position="1"/>
    </location>
</feature>
<evidence type="ECO:0000256" key="2">
    <source>
        <dbReference type="ARBA" id="ARBA00022722"/>
    </source>
</evidence>
<dbReference type="InterPro" id="IPR036397">
    <property type="entry name" value="RNaseH_sf"/>
</dbReference>
<evidence type="ECO:0000256" key="3">
    <source>
        <dbReference type="ARBA" id="ARBA00022723"/>
    </source>
</evidence>
<evidence type="ECO:0000256" key="1">
    <source>
        <dbReference type="ARBA" id="ARBA00001946"/>
    </source>
</evidence>
<protein>
    <submittedName>
        <fullName evidence="9">TREX2-like protein</fullName>
    </submittedName>
</protein>
<dbReference type="SUPFAM" id="SSF53098">
    <property type="entry name" value="Ribonuclease H-like"/>
    <property type="match status" value="1"/>
</dbReference>
<organism evidence="9 10">
    <name type="scientific">Mya arenaria</name>
    <name type="common">Soft-shell clam</name>
    <dbReference type="NCBI Taxonomy" id="6604"/>
    <lineage>
        <taxon>Eukaryota</taxon>
        <taxon>Metazoa</taxon>
        <taxon>Spiralia</taxon>
        <taxon>Lophotrochozoa</taxon>
        <taxon>Mollusca</taxon>
        <taxon>Bivalvia</taxon>
        <taxon>Autobranchia</taxon>
        <taxon>Heteroconchia</taxon>
        <taxon>Euheterodonta</taxon>
        <taxon>Imparidentia</taxon>
        <taxon>Neoheterodontei</taxon>
        <taxon>Myida</taxon>
        <taxon>Myoidea</taxon>
        <taxon>Myidae</taxon>
        <taxon>Mya</taxon>
    </lineage>
</organism>
<dbReference type="EMBL" id="CP111028">
    <property type="protein sequence ID" value="WAR30772.1"/>
    <property type="molecule type" value="Genomic_DNA"/>
</dbReference>
<dbReference type="InterPro" id="IPR040393">
    <property type="entry name" value="TREX1/2"/>
</dbReference>
<feature type="domain" description="Exonuclease" evidence="8">
    <location>
        <begin position="42"/>
        <end position="274"/>
    </location>
</feature>
<sequence length="437" mass="48931">MLTSQYTISIHIPQPDRFVNIAVQSARMASALESLHDHDIASFVFMDLESTDLLCTRTRITELCLVAVNRLDLQGTGIFPRVTNKLTICLDPVKPVSASASVLTGLYNDTLECQKPFSCETVQLLTCFLQNLAKPVCLLAHNGNKFDFPLLMQELKRISMSLDATLLCADTLEAFRALDGWEPAGGKVPCICQFCIQCRNNRTPSREPVKPEPLAPMKRKLINGARSQDERVKIRRLEEQVNTSPVSRYQRELTINDTNNNARRTLVFGAERNAENSEENVDGRDFQLSKARCRRKLSFGDKQKETNAELEKGESGENCVLNKMLDGSENERKPGELDSQFSVGMEDDIYLEALENVEKQLGISETKDIEYESSKPDQEEKKTDFGVKNIETENDTNATLTGRVEQSEIKLSTGPKTFGEANMMEVTEETVEQVGGS</sequence>
<dbReference type="PANTHER" id="PTHR13058">
    <property type="entry name" value="THREE PRIME REPAIR EXONUCLEASE 1, 2"/>
    <property type="match status" value="1"/>
</dbReference>
<comment type="similarity">
    <text evidence="7">Belongs to the exonuclease superfamily. TREX family.</text>
</comment>
<evidence type="ECO:0000313" key="9">
    <source>
        <dbReference type="EMBL" id="WAR30772.1"/>
    </source>
</evidence>
<evidence type="ECO:0000256" key="7">
    <source>
        <dbReference type="ARBA" id="ARBA00025769"/>
    </source>
</evidence>
<dbReference type="SMART" id="SM00479">
    <property type="entry name" value="EXOIII"/>
    <property type="match status" value="1"/>
</dbReference>
<dbReference type="InterPro" id="IPR012337">
    <property type="entry name" value="RNaseH-like_sf"/>
</dbReference>
<accession>A0ABY7G8M7</accession>
<evidence type="ECO:0000259" key="8">
    <source>
        <dbReference type="SMART" id="SM00479"/>
    </source>
</evidence>
<keyword evidence="5" id="KW-0269">Exonuclease</keyword>
<evidence type="ECO:0000313" key="10">
    <source>
        <dbReference type="Proteomes" id="UP001164746"/>
    </source>
</evidence>
<comment type="cofactor">
    <cofactor evidence="1">
        <name>Mg(2+)</name>
        <dbReference type="ChEBI" id="CHEBI:18420"/>
    </cofactor>
</comment>
<keyword evidence="4" id="KW-0378">Hydrolase</keyword>
<dbReference type="Proteomes" id="UP001164746">
    <property type="component" value="Chromosome 17"/>
</dbReference>
<dbReference type="InterPro" id="IPR013520">
    <property type="entry name" value="Ribonucl_H"/>
</dbReference>
<gene>
    <name evidence="9" type="ORF">MAR_033314</name>
</gene>
<proteinExistence type="inferred from homology"/>
<evidence type="ECO:0000256" key="6">
    <source>
        <dbReference type="ARBA" id="ARBA00022842"/>
    </source>
</evidence>
<reference evidence="9" key="1">
    <citation type="submission" date="2022-11" db="EMBL/GenBank/DDBJ databases">
        <title>Centuries of genome instability and evolution in soft-shell clam transmissible cancer (bioRxiv).</title>
        <authorList>
            <person name="Hart S.F.M."/>
            <person name="Yonemitsu M.A."/>
            <person name="Giersch R.M."/>
            <person name="Beal B.F."/>
            <person name="Arriagada G."/>
            <person name="Davis B.W."/>
            <person name="Ostrander E.A."/>
            <person name="Goff S.P."/>
            <person name="Metzger M.J."/>
        </authorList>
    </citation>
    <scope>NUCLEOTIDE SEQUENCE</scope>
    <source>
        <strain evidence="9">MELC-2E11</strain>
        <tissue evidence="9">Siphon/mantle</tissue>
    </source>
</reference>
<keyword evidence="10" id="KW-1185">Reference proteome</keyword>
<dbReference type="Gene3D" id="3.30.420.10">
    <property type="entry name" value="Ribonuclease H-like superfamily/Ribonuclease H"/>
    <property type="match status" value="1"/>
</dbReference>
<evidence type="ECO:0000256" key="5">
    <source>
        <dbReference type="ARBA" id="ARBA00022839"/>
    </source>
</evidence>
<evidence type="ECO:0000256" key="4">
    <source>
        <dbReference type="ARBA" id="ARBA00022801"/>
    </source>
</evidence>
<name>A0ABY7G8M7_MYAAR</name>
<keyword evidence="3" id="KW-0479">Metal-binding</keyword>
<keyword evidence="2" id="KW-0540">Nuclease</keyword>